<sequence length="821" mass="93533">MDWFRTPASSPIAHSAPVNDASVKIFTPRQDPDAVGDEKQTEIRDRIGRSMLNELVTCPCDAFFKEYLPPLPPGYPALTAQVSRMLTEKKIMTTGLFTAFRNITPSGLKARYERDKAHAKPGQVVPVVNEKTIFSSFGKIVTEIRNCLLCIPGLYVNPFPLALCPDTWLGSAVSGANFRIDCCTTSQVDSDGKPDLEGKRLHVRNIVTPMEWKISSSERRSNRLQVTAAANHIMNDDVRRMFLYGISVENERVTLWYYSRSHSVMSKSFDFVHEPHRLVELFIRLFCAKKEQLGFDPCISIPKAANGKQFLYKLPPTPEAKGDKPKGKRRYFLTTEIVDEYRSTRIAGRSTRVWKVVEVKGSSLELVDPNAEPLILKDAWITHDADTEKEIQDKVFGDIEKFASRDTVWASDELLKKFPKAALKSFEKALENYTNYFSLIRHHYVGKPNKELSKEACWTALDVFFQVKPERPQTTTSTQRSGDKSGSNKRSVTKDGDILKQREYRAFESKRRCFFVYELVCTRVSNLPTLGDAMDVLYQAYYALMMMFCAGWIHRDISHGNILAYKTPDGQWQVKLSDLEYARKFPPEDGKVRTDPKTGTPYFMAHELLASAVLYEPKTTRPTKYFAPGEILPEREPKQGLKRAVMHNLQHDLESIWWMALWLSTMRTDLQDAYYAAKPIFQGSITLSTERYNCFTLGFGDEFQAKMDPSLQNIITELDELRDLLLSEYRGRHPDDACDLRKYSDACAGFLNFFAFINPSVGTWGPLALKDPSWLADPKPEEEEPSRIQPEPADRSTAVAELEASRSRTTYSIQEEAEPVL</sequence>
<name>A8PBD7_COPC7</name>
<dbReference type="HOGENOM" id="CLU_011584_0_1_1"/>
<dbReference type="PANTHER" id="PTHR38248">
    <property type="entry name" value="FUNK1 6"/>
    <property type="match status" value="1"/>
</dbReference>
<gene>
    <name evidence="3" type="ORF">CC1G_02621</name>
</gene>
<dbReference type="OrthoDB" id="3271139at2759"/>
<dbReference type="InterPro" id="IPR040976">
    <property type="entry name" value="Pkinase_fungal"/>
</dbReference>
<dbReference type="InParanoid" id="A8PBD7"/>
<keyword evidence="3" id="KW-0808">Transferase</keyword>
<evidence type="ECO:0000259" key="2">
    <source>
        <dbReference type="Pfam" id="PF17667"/>
    </source>
</evidence>
<evidence type="ECO:0000256" key="1">
    <source>
        <dbReference type="SAM" id="MobiDB-lite"/>
    </source>
</evidence>
<dbReference type="SUPFAM" id="SSF56112">
    <property type="entry name" value="Protein kinase-like (PK-like)"/>
    <property type="match status" value="1"/>
</dbReference>
<comment type="caution">
    <text evidence="3">The sequence shown here is derived from an EMBL/GenBank/DDBJ whole genome shotgun (WGS) entry which is preliminary data.</text>
</comment>
<organism evidence="3 4">
    <name type="scientific">Coprinopsis cinerea (strain Okayama-7 / 130 / ATCC MYA-4618 / FGSC 9003)</name>
    <name type="common">Inky cap fungus</name>
    <name type="synonym">Hormographiella aspergillata</name>
    <dbReference type="NCBI Taxonomy" id="240176"/>
    <lineage>
        <taxon>Eukaryota</taxon>
        <taxon>Fungi</taxon>
        <taxon>Dikarya</taxon>
        <taxon>Basidiomycota</taxon>
        <taxon>Agaricomycotina</taxon>
        <taxon>Agaricomycetes</taxon>
        <taxon>Agaricomycetidae</taxon>
        <taxon>Agaricales</taxon>
        <taxon>Agaricineae</taxon>
        <taxon>Psathyrellaceae</taxon>
        <taxon>Coprinopsis</taxon>
    </lineage>
</organism>
<dbReference type="GO" id="GO:0016301">
    <property type="term" value="F:kinase activity"/>
    <property type="evidence" value="ECO:0007669"/>
    <property type="project" value="UniProtKB-KW"/>
</dbReference>
<dbReference type="EMBL" id="AACS02000004">
    <property type="protein sequence ID" value="EAU81605.2"/>
    <property type="molecule type" value="Genomic_DNA"/>
</dbReference>
<dbReference type="OMA" id="ITIRSTW"/>
<dbReference type="KEGG" id="cci:CC1G_02621"/>
<protein>
    <submittedName>
        <fullName evidence="3">Other/FunK1 protein kinase</fullName>
    </submittedName>
</protein>
<feature type="region of interest" description="Disordered" evidence="1">
    <location>
        <begin position="471"/>
        <end position="494"/>
    </location>
</feature>
<proteinExistence type="predicted"/>
<dbReference type="Proteomes" id="UP000001861">
    <property type="component" value="Unassembled WGS sequence"/>
</dbReference>
<dbReference type="GeneID" id="6016790"/>
<dbReference type="InterPro" id="IPR011009">
    <property type="entry name" value="Kinase-like_dom_sf"/>
</dbReference>
<feature type="compositionally biased region" description="Polar residues" evidence="1">
    <location>
        <begin position="472"/>
        <end position="490"/>
    </location>
</feature>
<dbReference type="RefSeq" id="XP_001840158.2">
    <property type="nucleotide sequence ID" value="XM_001840106.2"/>
</dbReference>
<dbReference type="eggNOG" id="ENOG502QX9C">
    <property type="taxonomic scope" value="Eukaryota"/>
</dbReference>
<accession>A8PBD7</accession>
<dbReference type="Gene3D" id="1.10.510.10">
    <property type="entry name" value="Transferase(Phosphotransferase) domain 1"/>
    <property type="match status" value="1"/>
</dbReference>
<feature type="region of interest" description="Disordered" evidence="1">
    <location>
        <begin position="773"/>
        <end position="821"/>
    </location>
</feature>
<dbReference type="Pfam" id="PF17667">
    <property type="entry name" value="Pkinase_fungal"/>
    <property type="match status" value="1"/>
</dbReference>
<evidence type="ECO:0000313" key="3">
    <source>
        <dbReference type="EMBL" id="EAU81605.2"/>
    </source>
</evidence>
<dbReference type="AlphaFoldDB" id="A8PBD7"/>
<dbReference type="PANTHER" id="PTHR38248:SF2">
    <property type="entry name" value="FUNK1 11"/>
    <property type="match status" value="1"/>
</dbReference>
<keyword evidence="3" id="KW-0418">Kinase</keyword>
<evidence type="ECO:0000313" key="4">
    <source>
        <dbReference type="Proteomes" id="UP000001861"/>
    </source>
</evidence>
<feature type="domain" description="Fungal-type protein kinase" evidence="2">
    <location>
        <begin position="197"/>
        <end position="663"/>
    </location>
</feature>
<keyword evidence="4" id="KW-1185">Reference proteome</keyword>
<dbReference type="VEuPathDB" id="FungiDB:CC1G_02621"/>
<reference evidence="3 4" key="1">
    <citation type="journal article" date="2010" name="Proc. Natl. Acad. Sci. U.S.A.">
        <title>Insights into evolution of multicellular fungi from the assembled chromosomes of the mushroom Coprinopsis cinerea (Coprinus cinereus).</title>
        <authorList>
            <person name="Stajich J.E."/>
            <person name="Wilke S.K."/>
            <person name="Ahren D."/>
            <person name="Au C.H."/>
            <person name="Birren B.W."/>
            <person name="Borodovsky M."/>
            <person name="Burns C."/>
            <person name="Canback B."/>
            <person name="Casselton L.A."/>
            <person name="Cheng C.K."/>
            <person name="Deng J."/>
            <person name="Dietrich F.S."/>
            <person name="Fargo D.C."/>
            <person name="Farman M.L."/>
            <person name="Gathman A.C."/>
            <person name="Goldberg J."/>
            <person name="Guigo R."/>
            <person name="Hoegger P.J."/>
            <person name="Hooker J.B."/>
            <person name="Huggins A."/>
            <person name="James T.Y."/>
            <person name="Kamada T."/>
            <person name="Kilaru S."/>
            <person name="Kodira C."/>
            <person name="Kues U."/>
            <person name="Kupfer D."/>
            <person name="Kwan H.S."/>
            <person name="Lomsadze A."/>
            <person name="Li W."/>
            <person name="Lilly W.W."/>
            <person name="Ma L.J."/>
            <person name="Mackey A.J."/>
            <person name="Manning G."/>
            <person name="Martin F."/>
            <person name="Muraguchi H."/>
            <person name="Natvig D.O."/>
            <person name="Palmerini H."/>
            <person name="Ramesh M.A."/>
            <person name="Rehmeyer C.J."/>
            <person name="Roe B.A."/>
            <person name="Shenoy N."/>
            <person name="Stanke M."/>
            <person name="Ter-Hovhannisyan V."/>
            <person name="Tunlid A."/>
            <person name="Velagapudi R."/>
            <person name="Vision T.J."/>
            <person name="Zeng Q."/>
            <person name="Zolan M.E."/>
            <person name="Pukkila P.J."/>
        </authorList>
    </citation>
    <scope>NUCLEOTIDE SEQUENCE [LARGE SCALE GENOMIC DNA]</scope>
    <source>
        <strain evidence="4">Okayama-7 / 130 / ATCC MYA-4618 / FGSC 9003</strain>
    </source>
</reference>